<sequence>MEQRKRTHRNKYLHKKFLASFLIVAMSLILFINLQSSVFASNTEYYRDRVAVIMYHHIDSNFKSSATITPELFQSQIEYLVEQGYNFISMQQFEDFLYNKESIPINSVLITFDDGYESYYNYAYQILKKYNIPSTNFVIGEWIDKPNGLPRLTSEEMLELSKDPLADLQSHSYGLHRKTSEDHPKPFLTTKLSIDQYIESQSDYEKRIQDDLELNREVIENITNKHVYAFAYPFGAYNQDSVSTLKKVGYQLAFTLRKGMADRRTNPFLVPRINAGNPTITPEKLHEAILASHPANKIVKIQPAKENTLVQPTVYVNGKFVNFPEQKPFINNGLTMVPVRYVSQELQAYVFWDGTTQTITIIKGYEVIELRINDRNVREQDQVITLESPAMLYNGQTMVPLRFISEAFHAKVEWDGTNKTVRIYQ</sequence>
<dbReference type="Pfam" id="PF07833">
    <property type="entry name" value="Cu_amine_oxidN1"/>
    <property type="match status" value="1"/>
</dbReference>
<evidence type="ECO:0000313" key="4">
    <source>
        <dbReference type="EMBL" id="KXG44515.1"/>
    </source>
</evidence>
<evidence type="ECO:0000256" key="2">
    <source>
        <dbReference type="ARBA" id="ARBA00022729"/>
    </source>
</evidence>
<dbReference type="GO" id="GO:0005975">
    <property type="term" value="P:carbohydrate metabolic process"/>
    <property type="evidence" value="ECO:0007669"/>
    <property type="project" value="InterPro"/>
</dbReference>
<feature type="domain" description="NodB homology" evidence="3">
    <location>
        <begin position="106"/>
        <end position="318"/>
    </location>
</feature>
<dbReference type="PANTHER" id="PTHR34216:SF3">
    <property type="entry name" value="POLY-BETA-1,6-N-ACETYL-D-GLUCOSAMINE N-DEACETYLASE"/>
    <property type="match status" value="1"/>
</dbReference>
<organism evidence="4 5">
    <name type="scientific">Tepidibacillus decaturensis</name>
    <dbReference type="NCBI Taxonomy" id="1413211"/>
    <lineage>
        <taxon>Bacteria</taxon>
        <taxon>Bacillati</taxon>
        <taxon>Bacillota</taxon>
        <taxon>Bacilli</taxon>
        <taxon>Bacillales</taxon>
        <taxon>Bacillaceae</taxon>
        <taxon>Tepidibacillus</taxon>
    </lineage>
</organism>
<evidence type="ECO:0000259" key="3">
    <source>
        <dbReference type="PROSITE" id="PS51677"/>
    </source>
</evidence>
<dbReference type="SUPFAM" id="SSF55383">
    <property type="entry name" value="Copper amine oxidase, domain N"/>
    <property type="match status" value="1"/>
</dbReference>
<protein>
    <recommendedName>
        <fullName evidence="3">NodB homology domain-containing protein</fullName>
    </recommendedName>
</protein>
<dbReference type="InterPro" id="IPR002509">
    <property type="entry name" value="NODB_dom"/>
</dbReference>
<dbReference type="OrthoDB" id="9778320at2"/>
<dbReference type="CDD" id="cd10918">
    <property type="entry name" value="CE4_NodB_like_5s_6s"/>
    <property type="match status" value="1"/>
</dbReference>
<dbReference type="Gene3D" id="3.30.457.10">
    <property type="entry name" value="Copper amine oxidase-like, N-terminal domain"/>
    <property type="match status" value="1"/>
</dbReference>
<dbReference type="PROSITE" id="PS51677">
    <property type="entry name" value="NODB"/>
    <property type="match status" value="1"/>
</dbReference>
<dbReference type="InterPro" id="IPR051398">
    <property type="entry name" value="Polysacch_Deacetylase"/>
</dbReference>
<dbReference type="PANTHER" id="PTHR34216">
    <property type="match status" value="1"/>
</dbReference>
<dbReference type="InterPro" id="IPR011330">
    <property type="entry name" value="Glyco_hydro/deAcase_b/a-brl"/>
</dbReference>
<dbReference type="Pfam" id="PF01522">
    <property type="entry name" value="Polysacc_deac_1"/>
    <property type="match status" value="1"/>
</dbReference>
<dbReference type="SUPFAM" id="SSF88713">
    <property type="entry name" value="Glycoside hydrolase/deacetylase"/>
    <property type="match status" value="1"/>
</dbReference>
<name>A0A135L688_9BACI</name>
<reference evidence="4 5" key="1">
    <citation type="submission" date="2016-02" db="EMBL/GenBank/DDBJ databases">
        <title>Draft Genome for Tepidibacillus decaturensis nov. sp. Strain Z9, an Anaerobic, Moderately Thermophilic and Heterotrophic Bacterium from Deep Subsurface of the Illinois Basin, USA.</title>
        <authorList>
            <person name="Dong Y."/>
            <person name="Chang J.Y."/>
            <person name="Sanford R."/>
            <person name="Fouke B.W."/>
        </authorList>
    </citation>
    <scope>NUCLEOTIDE SEQUENCE [LARGE SCALE GENOMIC DNA]</scope>
    <source>
        <strain evidence="4 5">Z9</strain>
    </source>
</reference>
<dbReference type="AlphaFoldDB" id="A0A135L688"/>
<dbReference type="GO" id="GO:0005576">
    <property type="term" value="C:extracellular region"/>
    <property type="evidence" value="ECO:0007669"/>
    <property type="project" value="UniProtKB-SubCell"/>
</dbReference>
<dbReference type="InterPro" id="IPR036582">
    <property type="entry name" value="Mao_N_sf"/>
</dbReference>
<keyword evidence="2" id="KW-0732">Signal</keyword>
<accession>A0A135L688</accession>
<comment type="caution">
    <text evidence="4">The sequence shown here is derived from an EMBL/GenBank/DDBJ whole genome shotgun (WGS) entry which is preliminary data.</text>
</comment>
<dbReference type="RefSeq" id="WP_068726341.1">
    <property type="nucleotide sequence ID" value="NZ_LSKU01000001.1"/>
</dbReference>
<comment type="subcellular location">
    <subcellularLocation>
        <location evidence="1">Secreted</location>
    </subcellularLocation>
</comment>
<evidence type="ECO:0000256" key="1">
    <source>
        <dbReference type="ARBA" id="ARBA00004613"/>
    </source>
</evidence>
<dbReference type="EMBL" id="LSKU01000001">
    <property type="protein sequence ID" value="KXG44515.1"/>
    <property type="molecule type" value="Genomic_DNA"/>
</dbReference>
<dbReference type="Gene3D" id="3.20.20.370">
    <property type="entry name" value="Glycoside hydrolase/deacetylase"/>
    <property type="match status" value="1"/>
</dbReference>
<dbReference type="Proteomes" id="UP000070352">
    <property type="component" value="Unassembled WGS sequence"/>
</dbReference>
<proteinExistence type="predicted"/>
<dbReference type="GO" id="GO:0016810">
    <property type="term" value="F:hydrolase activity, acting on carbon-nitrogen (but not peptide) bonds"/>
    <property type="evidence" value="ECO:0007669"/>
    <property type="project" value="InterPro"/>
</dbReference>
<keyword evidence="5" id="KW-1185">Reference proteome</keyword>
<dbReference type="STRING" id="1413211.U473_11175"/>
<dbReference type="InterPro" id="IPR012854">
    <property type="entry name" value="Cu_amine_oxidase-like_N"/>
</dbReference>
<gene>
    <name evidence="4" type="ORF">U473_11175</name>
</gene>
<evidence type="ECO:0000313" key="5">
    <source>
        <dbReference type="Proteomes" id="UP000070352"/>
    </source>
</evidence>